<keyword evidence="3" id="KW-1185">Reference proteome</keyword>
<protein>
    <submittedName>
        <fullName evidence="2">Uncharacterized protein</fullName>
    </submittedName>
</protein>
<name>A0ABW7Z8E9_9ACTN</name>
<evidence type="ECO:0000313" key="2">
    <source>
        <dbReference type="EMBL" id="MFI6504459.1"/>
    </source>
</evidence>
<accession>A0ABW7Z8E9</accession>
<organism evidence="2 3">
    <name type="scientific">Nonomuraea typhae</name>
    <dbReference type="NCBI Taxonomy" id="2603600"/>
    <lineage>
        <taxon>Bacteria</taxon>
        <taxon>Bacillati</taxon>
        <taxon>Actinomycetota</taxon>
        <taxon>Actinomycetes</taxon>
        <taxon>Streptosporangiales</taxon>
        <taxon>Streptosporangiaceae</taxon>
        <taxon>Nonomuraea</taxon>
    </lineage>
</organism>
<proteinExistence type="predicted"/>
<feature type="region of interest" description="Disordered" evidence="1">
    <location>
        <begin position="23"/>
        <end position="51"/>
    </location>
</feature>
<dbReference type="Proteomes" id="UP001612741">
    <property type="component" value="Unassembled WGS sequence"/>
</dbReference>
<dbReference type="EMBL" id="JBITGY010000015">
    <property type="protein sequence ID" value="MFI6504459.1"/>
    <property type="molecule type" value="Genomic_DNA"/>
</dbReference>
<reference evidence="2 3" key="1">
    <citation type="submission" date="2024-10" db="EMBL/GenBank/DDBJ databases">
        <title>The Natural Products Discovery Center: Release of the First 8490 Sequenced Strains for Exploring Actinobacteria Biosynthetic Diversity.</title>
        <authorList>
            <person name="Kalkreuter E."/>
            <person name="Kautsar S.A."/>
            <person name="Yang D."/>
            <person name="Bader C.D."/>
            <person name="Teijaro C.N."/>
            <person name="Fluegel L."/>
            <person name="Davis C.M."/>
            <person name="Simpson J.R."/>
            <person name="Lauterbach L."/>
            <person name="Steele A.D."/>
            <person name="Gui C."/>
            <person name="Meng S."/>
            <person name="Li G."/>
            <person name="Viehrig K."/>
            <person name="Ye F."/>
            <person name="Su P."/>
            <person name="Kiefer A.F."/>
            <person name="Nichols A."/>
            <person name="Cepeda A.J."/>
            <person name="Yan W."/>
            <person name="Fan B."/>
            <person name="Jiang Y."/>
            <person name="Adhikari A."/>
            <person name="Zheng C.-J."/>
            <person name="Schuster L."/>
            <person name="Cowan T.M."/>
            <person name="Smanski M.J."/>
            <person name="Chevrette M.G."/>
            <person name="De Carvalho L.P.S."/>
            <person name="Shen B."/>
        </authorList>
    </citation>
    <scope>NUCLEOTIDE SEQUENCE [LARGE SCALE GENOMIC DNA]</scope>
    <source>
        <strain evidence="2 3">NPDC050545</strain>
    </source>
</reference>
<dbReference type="RefSeq" id="WP_397090204.1">
    <property type="nucleotide sequence ID" value="NZ_JBITGY010000015.1"/>
</dbReference>
<gene>
    <name evidence="2" type="ORF">ACIBG2_44240</name>
</gene>
<comment type="caution">
    <text evidence="2">The sequence shown here is derived from an EMBL/GenBank/DDBJ whole genome shotgun (WGS) entry which is preliminary data.</text>
</comment>
<evidence type="ECO:0000313" key="3">
    <source>
        <dbReference type="Proteomes" id="UP001612741"/>
    </source>
</evidence>
<sequence>MTIEMAEYLLTPSEGTIRVLTAQRPPPGQEGQVRLDGFVGGDGPGRSCCAR</sequence>
<evidence type="ECO:0000256" key="1">
    <source>
        <dbReference type="SAM" id="MobiDB-lite"/>
    </source>
</evidence>